<protein>
    <submittedName>
        <fullName evidence="1">Uncharacterized protein</fullName>
    </submittedName>
</protein>
<organism evidence="1 2">
    <name type="scientific">Elaphomyces granulatus</name>
    <dbReference type="NCBI Taxonomy" id="519963"/>
    <lineage>
        <taxon>Eukaryota</taxon>
        <taxon>Fungi</taxon>
        <taxon>Dikarya</taxon>
        <taxon>Ascomycota</taxon>
        <taxon>Pezizomycotina</taxon>
        <taxon>Eurotiomycetes</taxon>
        <taxon>Eurotiomycetidae</taxon>
        <taxon>Eurotiales</taxon>
        <taxon>Elaphomycetaceae</taxon>
        <taxon>Elaphomyces</taxon>
    </lineage>
</organism>
<accession>A0A232LX57</accession>
<proteinExistence type="predicted"/>
<name>A0A232LX57_9EURO</name>
<sequence>MGIPDMQWAQVVEKSGGGVIYKQIPVQKPSSDEIL</sequence>
<evidence type="ECO:0000313" key="2">
    <source>
        <dbReference type="Proteomes" id="UP000243515"/>
    </source>
</evidence>
<dbReference type="OrthoDB" id="1879366at2759"/>
<comment type="caution">
    <text evidence="1">The sequence shown here is derived from an EMBL/GenBank/DDBJ whole genome shotgun (WGS) entry which is preliminary data.</text>
</comment>
<dbReference type="EMBL" id="NPHW01003914">
    <property type="protein sequence ID" value="OXV08745.1"/>
    <property type="molecule type" value="Genomic_DNA"/>
</dbReference>
<gene>
    <name evidence="1" type="ORF">Egran_03492</name>
</gene>
<dbReference type="Proteomes" id="UP000243515">
    <property type="component" value="Unassembled WGS sequence"/>
</dbReference>
<dbReference type="AlphaFoldDB" id="A0A232LX57"/>
<feature type="non-terminal residue" evidence="1">
    <location>
        <position position="35"/>
    </location>
</feature>
<keyword evidence="2" id="KW-1185">Reference proteome</keyword>
<evidence type="ECO:0000313" key="1">
    <source>
        <dbReference type="EMBL" id="OXV08745.1"/>
    </source>
</evidence>
<reference evidence="1 2" key="1">
    <citation type="journal article" date="2015" name="Environ. Microbiol.">
        <title>Metagenome sequence of Elaphomyces granulatus from sporocarp tissue reveals Ascomycota ectomycorrhizal fingerprints of genome expansion and a Proteobacteria-rich microbiome.</title>
        <authorList>
            <person name="Quandt C.A."/>
            <person name="Kohler A."/>
            <person name="Hesse C.N."/>
            <person name="Sharpton T.J."/>
            <person name="Martin F."/>
            <person name="Spatafora J.W."/>
        </authorList>
    </citation>
    <scope>NUCLEOTIDE SEQUENCE [LARGE SCALE GENOMIC DNA]</scope>
    <source>
        <strain evidence="1 2">OSC145934</strain>
    </source>
</reference>